<dbReference type="InterPro" id="IPR052913">
    <property type="entry name" value="Glycopeptide_resist_protein"/>
</dbReference>
<feature type="region of interest" description="Disordered" evidence="2">
    <location>
        <begin position="459"/>
        <end position="567"/>
    </location>
</feature>
<dbReference type="PROSITE" id="PS51109">
    <property type="entry name" value="G5"/>
    <property type="match status" value="1"/>
</dbReference>
<dbReference type="PANTHER" id="PTHR35788">
    <property type="entry name" value="EXPORTED PROTEIN-RELATED"/>
    <property type="match status" value="1"/>
</dbReference>
<reference evidence="4 5" key="1">
    <citation type="submission" date="2015-09" db="EMBL/GenBank/DDBJ databases">
        <authorList>
            <consortium name="Pathogen Informatics"/>
        </authorList>
    </citation>
    <scope>NUCLEOTIDE SEQUENCE [LARGE SCALE GENOMIC DNA]</scope>
    <source>
        <strain evidence="4 5">2789STDY5608850</strain>
    </source>
</reference>
<feature type="compositionally biased region" description="Low complexity" evidence="2">
    <location>
        <begin position="459"/>
        <end position="513"/>
    </location>
</feature>
<dbReference type="InterPro" id="IPR011098">
    <property type="entry name" value="G5_dom"/>
</dbReference>
<dbReference type="SMART" id="SM01208">
    <property type="entry name" value="G5"/>
    <property type="match status" value="1"/>
</dbReference>
<protein>
    <submittedName>
        <fullName evidence="4">VanW family protein</fullName>
    </submittedName>
</protein>
<dbReference type="Pfam" id="PF07501">
    <property type="entry name" value="G5"/>
    <property type="match status" value="1"/>
</dbReference>
<evidence type="ECO:0000256" key="2">
    <source>
        <dbReference type="SAM" id="MobiDB-lite"/>
    </source>
</evidence>
<dbReference type="Pfam" id="PF04294">
    <property type="entry name" value="VanW"/>
    <property type="match status" value="1"/>
</dbReference>
<feature type="compositionally biased region" description="Low complexity" evidence="2">
    <location>
        <begin position="536"/>
        <end position="567"/>
    </location>
</feature>
<dbReference type="AlphaFoldDB" id="A0A174JQD1"/>
<dbReference type="Proteomes" id="UP000095651">
    <property type="component" value="Unassembled WGS sequence"/>
</dbReference>
<dbReference type="RefSeq" id="WP_055658747.1">
    <property type="nucleotide sequence ID" value="NZ_CABIXC010000015.1"/>
</dbReference>
<proteinExistence type="predicted"/>
<dbReference type="PANTHER" id="PTHR35788:SF1">
    <property type="entry name" value="EXPORTED PROTEIN"/>
    <property type="match status" value="1"/>
</dbReference>
<feature type="domain" description="G5" evidence="3">
    <location>
        <begin position="382"/>
        <end position="461"/>
    </location>
</feature>
<dbReference type="InterPro" id="IPR007391">
    <property type="entry name" value="Vancomycin_resist_VanW"/>
</dbReference>
<dbReference type="EMBL" id="CYZE01000015">
    <property type="protein sequence ID" value="CUO99370.1"/>
    <property type="molecule type" value="Genomic_DNA"/>
</dbReference>
<evidence type="ECO:0000313" key="4">
    <source>
        <dbReference type="EMBL" id="CUO99370.1"/>
    </source>
</evidence>
<accession>A0A174JQD1</accession>
<sequence length="567" mass="59466">MKRGRSRRRRRQARLVMYGGTVILLAAVLGTAGLAVGRRSGGRRPESAVEESSTAFVAEHLAGTVTAYEGTVVEGIDISGKSRSDAEKLLLEKTKGLSVVWQDETVTAEEETGGAVRRILDEIYGNGQMKTGTFGFDMDALEESFRALAKELAGKWNRAAADSQLVSFDKETGVYTYSEAKAGRTLNEDALVQGLMEAVKAGNYAAVEPEFSESSPKRSAAQAKEQYQVIGSFTTKTTSNKNRNENIRLAVEAIDGRILKPGEEFSFNLATGNRTKEKGYQPAGAYRNGVLIEEPGGGVCQVSTTLYNAIVSSGLSATERHSHSFTPSYIQPGEDAMVSFDGYAGPDLKFVNSEPTTVAVRASLKDNTLKISIVGLPILEDGVKVTMRSEKVRDVEPPAPVYEANDGLPAGTEKVVDQGQKGGVWKTFRVVTKDGNVLEETPLHNTTYRGKASVIQKNENAAETGESSAEAGANESAAGGQTQESAGQGNAGEESAGQGSAGQENAGQENAGQGNAGQGNAGQTRGTGNAAGGNAGQEAAQQQAVPQQTPAAGADADAVVVPAFPGT</sequence>
<dbReference type="Gene3D" id="2.20.230.10">
    <property type="entry name" value="Resuscitation-promoting factor rpfb"/>
    <property type="match status" value="1"/>
</dbReference>
<name>A0A174JQD1_9FIRM</name>
<keyword evidence="1" id="KW-0732">Signal</keyword>
<gene>
    <name evidence="4" type="ORF">ERS852407_04651</name>
</gene>
<evidence type="ECO:0000256" key="1">
    <source>
        <dbReference type="ARBA" id="ARBA00022729"/>
    </source>
</evidence>
<evidence type="ECO:0000313" key="5">
    <source>
        <dbReference type="Proteomes" id="UP000095651"/>
    </source>
</evidence>
<evidence type="ECO:0000259" key="3">
    <source>
        <dbReference type="PROSITE" id="PS51109"/>
    </source>
</evidence>
<organism evidence="4 5">
    <name type="scientific">Hungatella hathewayi</name>
    <dbReference type="NCBI Taxonomy" id="154046"/>
    <lineage>
        <taxon>Bacteria</taxon>
        <taxon>Bacillati</taxon>
        <taxon>Bacillota</taxon>
        <taxon>Clostridia</taxon>
        <taxon>Lachnospirales</taxon>
        <taxon>Lachnospiraceae</taxon>
        <taxon>Hungatella</taxon>
    </lineage>
</organism>